<dbReference type="FunCoup" id="C1DYC0">
    <property type="interactions" value="976"/>
</dbReference>
<dbReference type="InParanoid" id="C1DYC0"/>
<evidence type="ECO:0000256" key="15">
    <source>
        <dbReference type="ARBA" id="ARBA00022935"/>
    </source>
</evidence>
<dbReference type="PANTHER" id="PTHR43435">
    <property type="entry name" value="RIBULOKINASE"/>
    <property type="match status" value="1"/>
</dbReference>
<dbReference type="GO" id="GO:0005524">
    <property type="term" value="F:ATP binding"/>
    <property type="evidence" value="ECO:0007669"/>
    <property type="project" value="UniProtKB-KW"/>
</dbReference>
<comment type="cofactor">
    <cofactor evidence="4">
        <name>Zn(2+)</name>
        <dbReference type="ChEBI" id="CHEBI:29105"/>
    </cofactor>
</comment>
<keyword evidence="23" id="KW-1185">Reference proteome</keyword>
<comment type="catalytic activity">
    <reaction evidence="1">
        <text>D-ribulose 5-phosphate = D-xylulose 5-phosphate</text>
        <dbReference type="Rhea" id="RHEA:13677"/>
        <dbReference type="ChEBI" id="CHEBI:57737"/>
        <dbReference type="ChEBI" id="CHEBI:58121"/>
        <dbReference type="EC" id="5.1.3.1"/>
    </reaction>
</comment>
<dbReference type="EC" id="2.7.1.30" evidence="8"/>
<dbReference type="GO" id="GO:0019569">
    <property type="term" value="P:L-arabinose catabolic process to D-xylulose 5-phosphate"/>
    <property type="evidence" value="ECO:0007669"/>
    <property type="project" value="InterPro"/>
</dbReference>
<evidence type="ECO:0000256" key="11">
    <source>
        <dbReference type="ARBA" id="ARBA00022723"/>
    </source>
</evidence>
<dbReference type="Pfam" id="PF00834">
    <property type="entry name" value="Ribul_P_3_epim"/>
    <property type="match status" value="1"/>
</dbReference>
<proteinExistence type="inferred from homology"/>
<dbReference type="GO" id="GO:0019150">
    <property type="term" value="F:D-ribulokinase activity"/>
    <property type="evidence" value="ECO:0007669"/>
    <property type="project" value="TreeGrafter"/>
</dbReference>
<dbReference type="PROSITE" id="PS01085">
    <property type="entry name" value="RIBUL_P_3_EPIMER_1"/>
    <property type="match status" value="1"/>
</dbReference>
<keyword evidence="15" id="KW-0054">Arabinose catabolism</keyword>
<evidence type="ECO:0000256" key="3">
    <source>
        <dbReference type="ARBA" id="ARBA00001941"/>
    </source>
</evidence>
<organism evidence="22 23">
    <name type="scientific">Micromonas commoda (strain RCC299 / NOUM17 / CCMP2709)</name>
    <name type="common">Picoplanktonic green alga</name>
    <dbReference type="NCBI Taxonomy" id="296587"/>
    <lineage>
        <taxon>Eukaryota</taxon>
        <taxon>Viridiplantae</taxon>
        <taxon>Chlorophyta</taxon>
        <taxon>Mamiellophyceae</taxon>
        <taxon>Mamiellales</taxon>
        <taxon>Mamiellaceae</taxon>
        <taxon>Micromonas</taxon>
    </lineage>
</organism>
<evidence type="ECO:0000256" key="5">
    <source>
        <dbReference type="ARBA" id="ARBA00001954"/>
    </source>
</evidence>
<feature type="domain" description="Carbohydrate kinase FGGY C-terminal" evidence="21">
    <location>
        <begin position="261"/>
        <end position="449"/>
    </location>
</feature>
<comment type="cofactor">
    <cofactor evidence="3">
        <name>Co(2+)</name>
        <dbReference type="ChEBI" id="CHEBI:48828"/>
    </cofactor>
</comment>
<evidence type="ECO:0000256" key="8">
    <source>
        <dbReference type="ARBA" id="ARBA00012099"/>
    </source>
</evidence>
<evidence type="ECO:0000256" key="12">
    <source>
        <dbReference type="ARBA" id="ARBA00022741"/>
    </source>
</evidence>
<dbReference type="InterPro" id="IPR013785">
    <property type="entry name" value="Aldolase_TIM"/>
</dbReference>
<dbReference type="GO" id="GO:0006098">
    <property type="term" value="P:pentose-phosphate shunt"/>
    <property type="evidence" value="ECO:0007669"/>
    <property type="project" value="InterPro"/>
</dbReference>
<dbReference type="Proteomes" id="UP000002009">
    <property type="component" value="Chromosome 2"/>
</dbReference>
<dbReference type="RefSeq" id="XP_002500141.1">
    <property type="nucleotide sequence ID" value="XM_002500095.1"/>
</dbReference>
<dbReference type="GO" id="GO:0008741">
    <property type="term" value="F:ribulokinase activity"/>
    <property type="evidence" value="ECO:0007669"/>
    <property type="project" value="InterPro"/>
</dbReference>
<dbReference type="eggNOG" id="KOG2517">
    <property type="taxonomic scope" value="Eukaryota"/>
</dbReference>
<dbReference type="PANTHER" id="PTHR43435:SF4">
    <property type="entry name" value="FGGY CARBOHYDRATE KINASE DOMAIN-CONTAINING PROTEIN"/>
    <property type="match status" value="1"/>
</dbReference>
<accession>C1DYC0</accession>
<dbReference type="UniPathway" id="UPA00618">
    <property type="reaction ID" value="UER00672"/>
</dbReference>
<dbReference type="SUPFAM" id="SSF51366">
    <property type="entry name" value="Ribulose-phoshate binding barrel"/>
    <property type="match status" value="1"/>
</dbReference>
<keyword evidence="11" id="KW-0479">Metal-binding</keyword>
<feature type="domain" description="Carbohydrate kinase FGGY N-terminal" evidence="20">
    <location>
        <begin position="4"/>
        <end position="251"/>
    </location>
</feature>
<evidence type="ECO:0000256" key="9">
    <source>
        <dbReference type="ARBA" id="ARBA00013188"/>
    </source>
</evidence>
<dbReference type="EMBL" id="CP001323">
    <property type="protein sequence ID" value="ACO61399.1"/>
    <property type="molecule type" value="Genomic_DNA"/>
</dbReference>
<dbReference type="AlphaFoldDB" id="C1DYC0"/>
<dbReference type="GO" id="GO:0005737">
    <property type="term" value="C:cytoplasm"/>
    <property type="evidence" value="ECO:0007669"/>
    <property type="project" value="UniProtKB-ARBA"/>
</dbReference>
<keyword evidence="17" id="KW-0119">Carbohydrate metabolism</keyword>
<comment type="pathway">
    <text evidence="6">Polyol metabolism; glycerol degradation via glycerol kinase pathway; sn-glycerol 3-phosphate from glycerol: step 1/1.</text>
</comment>
<dbReference type="GO" id="GO:0046872">
    <property type="term" value="F:metal ion binding"/>
    <property type="evidence" value="ECO:0007669"/>
    <property type="project" value="UniProtKB-KW"/>
</dbReference>
<dbReference type="SUPFAM" id="SSF53067">
    <property type="entry name" value="Actin-like ATPase domain"/>
    <property type="match status" value="2"/>
</dbReference>
<dbReference type="Gene3D" id="3.20.20.70">
    <property type="entry name" value="Aldolase class I"/>
    <property type="match status" value="1"/>
</dbReference>
<dbReference type="Pfam" id="PF00370">
    <property type="entry name" value="FGGY_N"/>
    <property type="match status" value="1"/>
</dbReference>
<evidence type="ECO:0000256" key="6">
    <source>
        <dbReference type="ARBA" id="ARBA00005190"/>
    </source>
</evidence>
<evidence type="ECO:0000256" key="19">
    <source>
        <dbReference type="SAM" id="MobiDB-lite"/>
    </source>
</evidence>
<keyword evidence="12" id="KW-0547">Nucleotide-binding</keyword>
<evidence type="ECO:0000256" key="7">
    <source>
        <dbReference type="ARBA" id="ARBA00009541"/>
    </source>
</evidence>
<dbReference type="OMA" id="SMPHVFN"/>
<evidence type="ECO:0000256" key="14">
    <source>
        <dbReference type="ARBA" id="ARBA00022840"/>
    </source>
</evidence>
<dbReference type="GeneID" id="8240857"/>
<dbReference type="HAMAP" id="MF_02227">
    <property type="entry name" value="RPE"/>
    <property type="match status" value="1"/>
</dbReference>
<dbReference type="InterPro" id="IPR000056">
    <property type="entry name" value="Ribul_P_3_epim-like"/>
</dbReference>
<evidence type="ECO:0000259" key="21">
    <source>
        <dbReference type="Pfam" id="PF02782"/>
    </source>
</evidence>
<keyword evidence="10" id="KW-0808">Transferase</keyword>
<evidence type="ECO:0000256" key="13">
    <source>
        <dbReference type="ARBA" id="ARBA00022777"/>
    </source>
</evidence>
<evidence type="ECO:0000256" key="18">
    <source>
        <dbReference type="ARBA" id="ARBA00030599"/>
    </source>
</evidence>
<evidence type="ECO:0000313" key="22">
    <source>
        <dbReference type="EMBL" id="ACO61399.1"/>
    </source>
</evidence>
<dbReference type="GO" id="GO:0004370">
    <property type="term" value="F:glycerol kinase activity"/>
    <property type="evidence" value="ECO:0007669"/>
    <property type="project" value="UniProtKB-EC"/>
</dbReference>
<dbReference type="KEGG" id="mis:MICPUN_96976"/>
<dbReference type="PROSITE" id="PS00445">
    <property type="entry name" value="FGGY_KINASES_2"/>
    <property type="match status" value="1"/>
</dbReference>
<evidence type="ECO:0000313" key="23">
    <source>
        <dbReference type="Proteomes" id="UP000002009"/>
    </source>
</evidence>
<dbReference type="InterPro" id="IPR018484">
    <property type="entry name" value="FGGY_N"/>
</dbReference>
<evidence type="ECO:0000256" key="1">
    <source>
        <dbReference type="ARBA" id="ARBA00001782"/>
    </source>
</evidence>
<dbReference type="InterPro" id="IPR005929">
    <property type="entry name" value="Ribulokinase"/>
</dbReference>
<dbReference type="GO" id="GO:0004750">
    <property type="term" value="F:D-ribulose-phosphate 3-epimerase activity"/>
    <property type="evidence" value="ECO:0007669"/>
    <property type="project" value="UniProtKB-EC"/>
</dbReference>
<gene>
    <name evidence="22" type="primary">XK-RPE</name>
    <name evidence="22" type="ORF">MICPUN_96976</name>
</gene>
<evidence type="ECO:0000256" key="10">
    <source>
        <dbReference type="ARBA" id="ARBA00022679"/>
    </source>
</evidence>
<dbReference type="GO" id="GO:0019563">
    <property type="term" value="P:glycerol catabolic process"/>
    <property type="evidence" value="ECO:0007669"/>
    <property type="project" value="UniProtKB-UniPathway"/>
</dbReference>
<sequence>MAKYVVGVDGGTGGIRAGLFEIATGEPVGFADTPYETRYPQPGWAEQDPNDWWVGMGSSVRKVLADAGVAAADVAGICCDTTCCTVVALDDAGDPLMPCILWMDMRAAEQTEQVLATGDVALRVNSDGAGPVSAEWMVPKALWLKQNRPELFARAAKVCEYQDYVNLKLTGRYCASANNVAVRWHFVDGKPPTTLLAKLGMPELAEKWPKDVVQMGHAVAPLSEAAAAHLGLDAGIPVAQGGADAFVAMVGLGTVRPGQLALITGSSHLHLGVTEGEFHGRGIWGTYSGALVGERSHVVEGGQTSTGSVVNWFKTMCGGREGFYDEVNAAAALIPPGCEGLVMQEHLQGNRTPHVDPLSRGVVSGLTLRHGRAHVYRSILEGISFGTRLIFDAMRANGYLPAAVVVAGGATRSDLWLQIHADVAGIPFKRTKCADAPALGSAILAAVAAGAHGGDVFTAVDAMVHEEGVVMPRPEVHALYAKPYAAYKATYAATKQLIRRQGKSAEGVNPAPRANSLGDTSPGPRATVCPSLLSADQGNLAGDVSRMIAEGADWLHVDIMDGHFVPNLTIGPPVVAHLRSQAPEAFLDCHLSCTNPDALIDGLAVVKASSVTFHFEVMEDAAACAHLAGRIRSLGMRAAVALKPGTPIESVYPLVDASPPAVDMVLCLSVEPGFGGQKFNPEVCAKVRTLRRRCPDLDIQMDGGVNTDTVGAAAAAGANVLVAGSAVFGSPEPSRVIADLRRAVVEAKAEKPWLEE</sequence>
<dbReference type="OrthoDB" id="1927044at2759"/>
<dbReference type="NCBIfam" id="NF004076">
    <property type="entry name" value="PRK05581.1-4"/>
    <property type="match status" value="1"/>
</dbReference>
<dbReference type="CDD" id="cd07781">
    <property type="entry name" value="ASKHA_NBD_FGGY_L-RBK"/>
    <property type="match status" value="1"/>
</dbReference>
<dbReference type="STRING" id="296587.C1DYC0"/>
<evidence type="ECO:0000256" key="17">
    <source>
        <dbReference type="ARBA" id="ARBA00023277"/>
    </source>
</evidence>
<comment type="similarity">
    <text evidence="7">Belongs to the ribulose-phosphate 3-epimerase family.</text>
</comment>
<dbReference type="InterPro" id="IPR026019">
    <property type="entry name" value="Ribul_P_3_epim"/>
</dbReference>
<reference evidence="22 23" key="1">
    <citation type="journal article" date="2009" name="Science">
        <title>Green evolution and dynamic adaptations revealed by genomes of the marine picoeukaryotes Micromonas.</title>
        <authorList>
            <person name="Worden A.Z."/>
            <person name="Lee J.H."/>
            <person name="Mock T."/>
            <person name="Rouze P."/>
            <person name="Simmons M.P."/>
            <person name="Aerts A.L."/>
            <person name="Allen A.E."/>
            <person name="Cuvelier M.L."/>
            <person name="Derelle E."/>
            <person name="Everett M.V."/>
            <person name="Foulon E."/>
            <person name="Grimwood J."/>
            <person name="Gundlach H."/>
            <person name="Henrissat B."/>
            <person name="Napoli C."/>
            <person name="McDonald S.M."/>
            <person name="Parker M.S."/>
            <person name="Rombauts S."/>
            <person name="Salamov A."/>
            <person name="Von Dassow P."/>
            <person name="Badger J.H."/>
            <person name="Coutinho P.M."/>
            <person name="Demir E."/>
            <person name="Dubchak I."/>
            <person name="Gentemann C."/>
            <person name="Eikrem W."/>
            <person name="Gready J.E."/>
            <person name="John U."/>
            <person name="Lanier W."/>
            <person name="Lindquist E.A."/>
            <person name="Lucas S."/>
            <person name="Mayer K.F."/>
            <person name="Moreau H."/>
            <person name="Not F."/>
            <person name="Otillar R."/>
            <person name="Panaud O."/>
            <person name="Pangilinan J."/>
            <person name="Paulsen I."/>
            <person name="Piegu B."/>
            <person name="Poliakov A."/>
            <person name="Robbens S."/>
            <person name="Schmutz J."/>
            <person name="Toulza E."/>
            <person name="Wyss T."/>
            <person name="Zelensky A."/>
            <person name="Zhou K."/>
            <person name="Armbrust E.V."/>
            <person name="Bhattacharya D."/>
            <person name="Goodenough U.W."/>
            <person name="Van de Peer Y."/>
            <person name="Grigoriev I.V."/>
        </authorList>
    </citation>
    <scope>NUCLEOTIDE SEQUENCE [LARGE SCALE GENOMIC DNA]</scope>
    <source>
        <strain evidence="23">RCC299 / NOUM17</strain>
    </source>
</reference>
<dbReference type="Pfam" id="PF02782">
    <property type="entry name" value="FGGY_C"/>
    <property type="match status" value="1"/>
</dbReference>
<keyword evidence="14" id="KW-0067">ATP-binding</keyword>
<dbReference type="eggNOG" id="KOG3111">
    <property type="taxonomic scope" value="Eukaryota"/>
</dbReference>
<evidence type="ECO:0000256" key="4">
    <source>
        <dbReference type="ARBA" id="ARBA00001947"/>
    </source>
</evidence>
<dbReference type="FunFam" id="3.20.20.70:FF:000004">
    <property type="entry name" value="Ribulose-phosphate 3-epimerase"/>
    <property type="match status" value="1"/>
</dbReference>
<dbReference type="InterPro" id="IPR018485">
    <property type="entry name" value="FGGY_C"/>
</dbReference>
<name>C1DYC0_MICCC</name>
<dbReference type="InterPro" id="IPR011060">
    <property type="entry name" value="RibuloseP-bd_barrel"/>
</dbReference>
<dbReference type="Gene3D" id="3.30.420.40">
    <property type="match status" value="2"/>
</dbReference>
<evidence type="ECO:0000259" key="20">
    <source>
        <dbReference type="Pfam" id="PF00370"/>
    </source>
</evidence>
<dbReference type="CDD" id="cd00429">
    <property type="entry name" value="RPE"/>
    <property type="match status" value="1"/>
</dbReference>
<comment type="cofactor">
    <cofactor evidence="2">
        <name>Mn(2+)</name>
        <dbReference type="ChEBI" id="CHEBI:29035"/>
    </cofactor>
</comment>
<evidence type="ECO:0000256" key="16">
    <source>
        <dbReference type="ARBA" id="ARBA00023235"/>
    </source>
</evidence>
<keyword evidence="13 22" id="KW-0418">Kinase</keyword>
<keyword evidence="16" id="KW-0413">Isomerase</keyword>
<dbReference type="InterPro" id="IPR018483">
    <property type="entry name" value="Carb_kinase_FGGY_CS"/>
</dbReference>
<feature type="region of interest" description="Disordered" evidence="19">
    <location>
        <begin position="502"/>
        <end position="523"/>
    </location>
</feature>
<protein>
    <recommendedName>
        <fullName evidence="18">Pentose-5-phosphate 3-epimerase</fullName>
        <ecNumber evidence="8">2.7.1.30</ecNumber>
        <ecNumber evidence="9">5.1.3.1</ecNumber>
    </recommendedName>
</protein>
<comment type="cofactor">
    <cofactor evidence="5">
        <name>Fe(2+)</name>
        <dbReference type="ChEBI" id="CHEBI:29033"/>
    </cofactor>
</comment>
<dbReference type="InterPro" id="IPR043129">
    <property type="entry name" value="ATPase_NBD"/>
</dbReference>
<evidence type="ECO:0000256" key="2">
    <source>
        <dbReference type="ARBA" id="ARBA00001936"/>
    </source>
</evidence>
<dbReference type="EC" id="5.1.3.1" evidence="9"/>